<comment type="subcellular location">
    <subcellularLocation>
        <location evidence="2">Cytoplasm</location>
        <location evidence="2">Cytoskeleton</location>
        <location evidence="2">Cilium axoneme</location>
    </subcellularLocation>
</comment>
<evidence type="ECO:0000256" key="4">
    <source>
        <dbReference type="ARBA" id="ARBA00022174"/>
    </source>
</evidence>
<dbReference type="InParanoid" id="A0A6P8YH19"/>
<dbReference type="AlphaFoldDB" id="A0A6P8YH19"/>
<dbReference type="GeneID" id="117643970"/>
<evidence type="ECO:0000256" key="7">
    <source>
        <dbReference type="ARBA" id="ARBA00023273"/>
    </source>
</evidence>
<evidence type="ECO:0000256" key="6">
    <source>
        <dbReference type="ARBA" id="ARBA00023212"/>
    </source>
</evidence>
<keyword evidence="7" id="KW-0966">Cell projection</keyword>
<keyword evidence="8" id="KW-1185">Reference proteome</keyword>
<reference evidence="9" key="1">
    <citation type="submission" date="2025-08" db="UniProtKB">
        <authorList>
            <consortium name="RefSeq"/>
        </authorList>
    </citation>
    <scope>IDENTIFICATION</scope>
    <source>
        <tissue evidence="9">Total insect</tissue>
    </source>
</reference>
<evidence type="ECO:0000256" key="5">
    <source>
        <dbReference type="ARBA" id="ARBA00022490"/>
    </source>
</evidence>
<keyword evidence="5" id="KW-0963">Cytoplasm</keyword>
<dbReference type="GO" id="GO:0005930">
    <property type="term" value="C:axoneme"/>
    <property type="evidence" value="ECO:0007669"/>
    <property type="project" value="UniProtKB-SubCell"/>
</dbReference>
<dbReference type="Proteomes" id="UP000515158">
    <property type="component" value="Unplaced"/>
</dbReference>
<dbReference type="InterPro" id="IPR029416">
    <property type="entry name" value="CFAP300"/>
</dbReference>
<dbReference type="KEGG" id="tpal:117643970"/>
<evidence type="ECO:0000256" key="1">
    <source>
        <dbReference type="ARBA" id="ARBA00002404"/>
    </source>
</evidence>
<protein>
    <recommendedName>
        <fullName evidence="4">Cilia- and flagella-associated protein 300</fullName>
    </recommendedName>
</protein>
<dbReference type="RefSeq" id="XP_034239048.1">
    <property type="nucleotide sequence ID" value="XM_034383157.1"/>
</dbReference>
<sequence length="263" mass="29392">MTATAATPATAAPFHFVCLDTKTDCVLSEPSIDGLLKKWSMKGYLRAQRYSFNEAFQVYQKEDLARAFFGDPHVVSTLRSFPAGKARAAHEVAVQRVPCSLTSTALFRRLAKVGVVRGEDLITPCAETQVGDIVINDRLRRILVDEEDEDWDVFTAGERAEFLVQLLRLLVVGGKWCQYEDTLTPYIDTARAIYKHLVSVEKDPDGIVVVRSVVLKVVAKDEDGEPILPLNPEHPQDVAFLCIDPVRRIVNVLSHHYGEDLVE</sequence>
<dbReference type="PANTHER" id="PTHR31078">
    <property type="entry name" value="CILIA- AND FLAGELLA-ASSOCIATED PROTEIN 300"/>
    <property type="match status" value="1"/>
</dbReference>
<gene>
    <name evidence="9" type="primary">LOC117643970</name>
</gene>
<dbReference type="Pfam" id="PF14926">
    <property type="entry name" value="CFAP300"/>
    <property type="match status" value="1"/>
</dbReference>
<comment type="similarity">
    <text evidence="3">Belongs to the CFAP300 family.</text>
</comment>
<evidence type="ECO:0000256" key="2">
    <source>
        <dbReference type="ARBA" id="ARBA00004430"/>
    </source>
</evidence>
<dbReference type="PANTHER" id="PTHR31078:SF1">
    <property type="entry name" value="CILIA- AND FLAGELLA-ASSOCIATED PROTEIN 300"/>
    <property type="match status" value="1"/>
</dbReference>
<comment type="function">
    <text evidence="1">Cilium- and flagellum-specific protein that plays a role in axonemal structure organization and motility. May play a role in outer and inner dynein arm assembly.</text>
</comment>
<evidence type="ECO:0000256" key="3">
    <source>
        <dbReference type="ARBA" id="ARBA00009205"/>
    </source>
</evidence>
<evidence type="ECO:0000313" key="8">
    <source>
        <dbReference type="Proteomes" id="UP000515158"/>
    </source>
</evidence>
<accession>A0A6P8YH19</accession>
<keyword evidence="6" id="KW-0206">Cytoskeleton</keyword>
<organism evidence="9">
    <name type="scientific">Thrips palmi</name>
    <name type="common">Melon thrips</name>
    <dbReference type="NCBI Taxonomy" id="161013"/>
    <lineage>
        <taxon>Eukaryota</taxon>
        <taxon>Metazoa</taxon>
        <taxon>Ecdysozoa</taxon>
        <taxon>Arthropoda</taxon>
        <taxon>Hexapoda</taxon>
        <taxon>Insecta</taxon>
        <taxon>Pterygota</taxon>
        <taxon>Neoptera</taxon>
        <taxon>Paraneoptera</taxon>
        <taxon>Thysanoptera</taxon>
        <taxon>Terebrantia</taxon>
        <taxon>Thripoidea</taxon>
        <taxon>Thripidae</taxon>
        <taxon>Thrips</taxon>
    </lineage>
</organism>
<evidence type="ECO:0000313" key="9">
    <source>
        <dbReference type="RefSeq" id="XP_034239048.1"/>
    </source>
</evidence>
<name>A0A6P8YH19_THRPL</name>
<proteinExistence type="inferred from homology"/>
<dbReference type="OrthoDB" id="10259249at2759"/>